<feature type="compositionally biased region" description="Basic and acidic residues" evidence="4">
    <location>
        <begin position="11"/>
        <end position="20"/>
    </location>
</feature>
<evidence type="ECO:0008006" key="7">
    <source>
        <dbReference type="Google" id="ProtNLM"/>
    </source>
</evidence>
<evidence type="ECO:0000256" key="4">
    <source>
        <dbReference type="SAM" id="MobiDB-lite"/>
    </source>
</evidence>
<dbReference type="Pfam" id="PF08424">
    <property type="entry name" value="NRDE-2"/>
    <property type="match status" value="1"/>
</dbReference>
<dbReference type="GO" id="GO:0006396">
    <property type="term" value="P:RNA processing"/>
    <property type="evidence" value="ECO:0007669"/>
    <property type="project" value="InterPro"/>
</dbReference>
<dbReference type="AlphaFoldDB" id="A0A315V002"/>
<evidence type="ECO:0000256" key="2">
    <source>
        <dbReference type="ARBA" id="ARBA00009265"/>
    </source>
</evidence>
<evidence type="ECO:0000313" key="6">
    <source>
        <dbReference type="Proteomes" id="UP000250572"/>
    </source>
</evidence>
<dbReference type="GO" id="GO:0031048">
    <property type="term" value="P:regulatory ncRNA-mediated heterochromatin formation"/>
    <property type="evidence" value="ECO:0007669"/>
    <property type="project" value="TreeGrafter"/>
</dbReference>
<feature type="region of interest" description="Disordered" evidence="4">
    <location>
        <begin position="544"/>
        <end position="575"/>
    </location>
</feature>
<evidence type="ECO:0000256" key="3">
    <source>
        <dbReference type="ARBA" id="ARBA00023242"/>
    </source>
</evidence>
<gene>
    <name evidence="5" type="ORF">CCH79_00004725</name>
</gene>
<dbReference type="GO" id="GO:0071013">
    <property type="term" value="C:catalytic step 2 spliceosome"/>
    <property type="evidence" value="ECO:0007669"/>
    <property type="project" value="TreeGrafter"/>
</dbReference>
<dbReference type="InterPro" id="IPR003107">
    <property type="entry name" value="HAT"/>
</dbReference>
<dbReference type="SMART" id="SM00386">
    <property type="entry name" value="HAT"/>
    <property type="match status" value="4"/>
</dbReference>
<comment type="similarity">
    <text evidence="2">Belongs to the NRDE2 family.</text>
</comment>
<dbReference type="FunFam" id="1.25.40.10:FF:001107">
    <property type="entry name" value="Protein NRDE2-like protein"/>
    <property type="match status" value="1"/>
</dbReference>
<feature type="compositionally biased region" description="Basic and acidic residues" evidence="4">
    <location>
        <begin position="41"/>
        <end position="58"/>
    </location>
</feature>
<proteinExistence type="inferred from homology"/>
<dbReference type="Proteomes" id="UP000250572">
    <property type="component" value="Unassembled WGS sequence"/>
</dbReference>
<sequence length="1208" mass="136493">MALFPAFAEVSENKVEDSSKELDWLNNKSFQAGNALSLHSRFLEKSTEKPNQREESVGKDITCSDGEGSEKDDGPPKKKKKKSEKKRKKKKKHKKKSGRPSDSSGSDSETIYPSDLKTEEEGIRQQSASLGTRFSWLDDLQSPTENLFCVDCKPDPANWTYKSLYRGDVARYRRKGNSSLGLDLRRQGVSWEDSETKKKKKVRVNGNAADRYYSVATRKLLRATPPVPVTPGSGDALNSTSFLPLGDAERDNTRHELDSKAQMSVNPLGVYDASTSLWMQGKGPLLQDDVKQVTETEKKSEYVVGRTEEFNRRLREQPADTQLWIEFIRYQDEQSAAAFGGDEEQQGGDLAERRKSSYRAILEKKLSIADRAVETNPTCVALQLERLRICQDLWEPSTLAKEWKKLVFLHPNSAPLWRKYLLFTQSYFSSFSVTKVNSAYGKCLSTLSAVRDGSMVSHPALPGIEEDMLDIFTQQCHFLRQSGHCEKAISLFQAMIDFSYFKPDSVKKLSTKQQVDFFETFWDSGEARVGEIGARGWKAWMTQQERGGWVQPPAEDEEEEEEEEDEEEVKDRSQPRGTVWLDVESSREAAHWLPWRPDKAKGQSEEDCEDPDRQVLLSDDLVTFEVLFDDIGPSLICLTSPELQLRFLLSFLAFLGFPVDFVFSAAPYQPSMLLENLSLLTQGAELQRPLTSFNLLETGINPVGHMTTLQGTRKWLGLGKQGEKFLSNVFSMLQPFLPPPHRAVLSLSWMLYEKLKVLHCLRSGNKKRLRAQGKSSKRVAKRLLKEPDNRSSLVLWREYAHLEWVLGNLDEARKVFSTATAMGGTRGLSSPALCELCLLWSQLEVENSAKEPGGVADVTTSPAIAVLTRLAEGTSSSSSSQTLTPVSILKARRSYDQALSSSLSSLDQMIQNHQLDRNEAQDEPQKEKLRLRGLAGCYALFQYLTVSVQAANAVYSQARERMEDLHRSLTPERQLHHDEATSRPSRSVLSHHVRWLASDCEALAEQQAALLRYNNSVGVCPLATLRQMLTCSLSAWPCSAPLWSVYVQVENHYHSAGRARRFFHSVTRDNSSSVVPRLFAIVAEQHRKQLVDAAQRSCCSDEALPILPENGLSNRIRGLFESATSTEMGAHCPLLWRMYIHFLVSEGKVDKARGIFYKALQNIPWVKGLYMDAVQLFPDHLQEFVDLMTEKELRLRLPLEELDILLED</sequence>
<keyword evidence="3" id="KW-0539">Nucleus</keyword>
<feature type="compositionally biased region" description="Basic residues" evidence="4">
    <location>
        <begin position="77"/>
        <end position="98"/>
    </location>
</feature>
<dbReference type="PANTHER" id="PTHR13471:SF0">
    <property type="entry name" value="NUCLEAR EXOSOME REGULATOR NRDE2"/>
    <property type="match status" value="1"/>
</dbReference>
<keyword evidence="6" id="KW-1185">Reference proteome</keyword>
<dbReference type="GO" id="GO:1902369">
    <property type="term" value="P:negative regulation of RNA catabolic process"/>
    <property type="evidence" value="ECO:0007669"/>
    <property type="project" value="TreeGrafter"/>
</dbReference>
<evidence type="ECO:0000256" key="1">
    <source>
        <dbReference type="ARBA" id="ARBA00004123"/>
    </source>
</evidence>
<dbReference type="InterPro" id="IPR011990">
    <property type="entry name" value="TPR-like_helical_dom_sf"/>
</dbReference>
<comment type="caution">
    <text evidence="5">The sequence shown here is derived from an EMBL/GenBank/DDBJ whole genome shotgun (WGS) entry which is preliminary data.</text>
</comment>
<accession>A0A315V002</accession>
<dbReference type="CDD" id="cd22200">
    <property type="entry name" value="NRDE2_MID"/>
    <property type="match status" value="1"/>
</dbReference>
<dbReference type="STRING" id="33528.ENSGAFP00000028963"/>
<organism evidence="5 6">
    <name type="scientific">Gambusia affinis</name>
    <name type="common">Western mosquitofish</name>
    <name type="synonym">Heterandria affinis</name>
    <dbReference type="NCBI Taxonomy" id="33528"/>
    <lineage>
        <taxon>Eukaryota</taxon>
        <taxon>Metazoa</taxon>
        <taxon>Chordata</taxon>
        <taxon>Craniata</taxon>
        <taxon>Vertebrata</taxon>
        <taxon>Euteleostomi</taxon>
        <taxon>Actinopterygii</taxon>
        <taxon>Neopterygii</taxon>
        <taxon>Teleostei</taxon>
        <taxon>Neoteleostei</taxon>
        <taxon>Acanthomorphata</taxon>
        <taxon>Ovalentaria</taxon>
        <taxon>Atherinomorphae</taxon>
        <taxon>Cyprinodontiformes</taxon>
        <taxon>Poeciliidae</taxon>
        <taxon>Poeciliinae</taxon>
        <taxon>Gambusia</taxon>
    </lineage>
</organism>
<feature type="region of interest" description="Disordered" evidence="4">
    <location>
        <begin position="1"/>
        <end position="20"/>
    </location>
</feature>
<comment type="subcellular location">
    <subcellularLocation>
        <location evidence="1">Nucleus</location>
    </subcellularLocation>
</comment>
<dbReference type="Gene3D" id="1.25.40.10">
    <property type="entry name" value="Tetratricopeptide repeat domain"/>
    <property type="match status" value="2"/>
</dbReference>
<feature type="compositionally biased region" description="Acidic residues" evidence="4">
    <location>
        <begin position="554"/>
        <end position="568"/>
    </location>
</feature>
<dbReference type="PANTHER" id="PTHR13471">
    <property type="entry name" value="TETRATRICOPEPTIDE-LIKE HELICAL"/>
    <property type="match status" value="1"/>
</dbReference>
<feature type="region of interest" description="Disordered" evidence="4">
    <location>
        <begin position="41"/>
        <end position="125"/>
    </location>
</feature>
<dbReference type="InterPro" id="IPR013633">
    <property type="entry name" value="NRDE-2"/>
</dbReference>
<evidence type="ECO:0000313" key="5">
    <source>
        <dbReference type="EMBL" id="PWA16232.1"/>
    </source>
</evidence>
<dbReference type="EMBL" id="NHOQ01002481">
    <property type="protein sequence ID" value="PWA16232.1"/>
    <property type="molecule type" value="Genomic_DNA"/>
</dbReference>
<protein>
    <recommendedName>
        <fullName evidence="7">NRDE-2, necessary for RNA interference, domain containing</fullName>
    </recommendedName>
</protein>
<reference evidence="5 6" key="1">
    <citation type="journal article" date="2018" name="G3 (Bethesda)">
        <title>A High-Quality Reference Genome for the Invasive Mosquitofish Gambusia affinis Using a Chicago Library.</title>
        <authorList>
            <person name="Hoffberg S.L."/>
            <person name="Troendle N.J."/>
            <person name="Glenn T.C."/>
            <person name="Mahmud O."/>
            <person name="Louha S."/>
            <person name="Chalopin D."/>
            <person name="Bennetzen J.L."/>
            <person name="Mauricio R."/>
        </authorList>
    </citation>
    <scope>NUCLEOTIDE SEQUENCE [LARGE SCALE GENOMIC DNA]</scope>
    <source>
        <strain evidence="5">NE01/NJP1002.9</strain>
        <tissue evidence="5">Muscle</tissue>
    </source>
</reference>
<name>A0A315V002_GAMAF</name>